<evidence type="ECO:0000256" key="3">
    <source>
        <dbReference type="ARBA" id="ARBA00022692"/>
    </source>
</evidence>
<keyword evidence="2" id="KW-0813">Transport</keyword>
<keyword evidence="5 7" id="KW-1133">Transmembrane helix</keyword>
<feature type="transmembrane region" description="Helical" evidence="7">
    <location>
        <begin position="162"/>
        <end position="185"/>
    </location>
</feature>
<proteinExistence type="predicted"/>
<organism evidence="9">
    <name type="scientific">Musca domestica</name>
    <name type="common">House fly</name>
    <dbReference type="NCBI Taxonomy" id="7370"/>
    <lineage>
        <taxon>Eukaryota</taxon>
        <taxon>Metazoa</taxon>
        <taxon>Ecdysozoa</taxon>
        <taxon>Arthropoda</taxon>
        <taxon>Hexapoda</taxon>
        <taxon>Insecta</taxon>
        <taxon>Pterygota</taxon>
        <taxon>Neoptera</taxon>
        <taxon>Endopterygota</taxon>
        <taxon>Diptera</taxon>
        <taxon>Brachycera</taxon>
        <taxon>Muscomorpha</taxon>
        <taxon>Muscoidea</taxon>
        <taxon>Muscidae</taxon>
        <taxon>Musca</taxon>
    </lineage>
</organism>
<feature type="transmembrane region" description="Helical" evidence="7">
    <location>
        <begin position="6"/>
        <end position="24"/>
    </location>
</feature>
<gene>
    <name evidence="9" type="primary">101888234</name>
    <name evidence="11" type="synonym">LOC101888234</name>
</gene>
<evidence type="ECO:0000259" key="8">
    <source>
        <dbReference type="PROSITE" id="PS50850"/>
    </source>
</evidence>
<dbReference type="Proteomes" id="UP001652621">
    <property type="component" value="Unplaced"/>
</dbReference>
<dbReference type="eggNOG" id="KOG2532">
    <property type="taxonomic scope" value="Eukaryota"/>
</dbReference>
<evidence type="ECO:0000313" key="9">
    <source>
        <dbReference type="EnsemblMetazoa" id="MDOA013064-PA"/>
    </source>
</evidence>
<feature type="transmembrane region" description="Helical" evidence="7">
    <location>
        <begin position="136"/>
        <end position="156"/>
    </location>
</feature>
<dbReference type="EnsemblMetazoa" id="MDOA013064-RA">
    <property type="protein sequence ID" value="MDOA013064-PA"/>
    <property type="gene ID" value="MDOA013064"/>
</dbReference>
<feature type="transmembrane region" description="Helical" evidence="7">
    <location>
        <begin position="456"/>
        <end position="478"/>
    </location>
</feature>
<feature type="transmembrane region" description="Helical" evidence="7">
    <location>
        <begin position="336"/>
        <end position="353"/>
    </location>
</feature>
<dbReference type="Gene3D" id="1.20.1250.20">
    <property type="entry name" value="MFS general substrate transporter like domains"/>
    <property type="match status" value="2"/>
</dbReference>
<reference evidence="11" key="2">
    <citation type="submission" date="2025-04" db="UniProtKB">
        <authorList>
            <consortium name="RefSeq"/>
        </authorList>
    </citation>
    <scope>IDENTIFICATION</scope>
    <source>
        <strain evidence="11">Aabys</strain>
    </source>
</reference>
<evidence type="ECO:0000313" key="11">
    <source>
        <dbReference type="RefSeq" id="XP_005176882.1"/>
    </source>
</evidence>
<dbReference type="FunFam" id="1.20.1250.20:FF:000003">
    <property type="entry name" value="Solute carrier family 17 member 3"/>
    <property type="match status" value="1"/>
</dbReference>
<evidence type="ECO:0000256" key="6">
    <source>
        <dbReference type="ARBA" id="ARBA00023136"/>
    </source>
</evidence>
<dbReference type="Pfam" id="PF07690">
    <property type="entry name" value="MFS_1"/>
    <property type="match status" value="1"/>
</dbReference>
<evidence type="ECO:0000256" key="2">
    <source>
        <dbReference type="ARBA" id="ARBA00022448"/>
    </source>
</evidence>
<evidence type="ECO:0000256" key="4">
    <source>
        <dbReference type="ARBA" id="ARBA00022847"/>
    </source>
</evidence>
<dbReference type="AlphaFoldDB" id="A0A1I8N9U9"/>
<dbReference type="VEuPathDB" id="VectorBase:MDOMA2_006240"/>
<name>A0A1I8N9U9_MUSDO</name>
<dbReference type="SUPFAM" id="SSF103473">
    <property type="entry name" value="MFS general substrate transporter"/>
    <property type="match status" value="1"/>
</dbReference>
<sequence length="503" mass="56541">MCDVQARTVLWFLVFIGFALNYMIRINLNIAIVEMVMPTDPKTTGRAPRIGESQDKLSAMSTYEEKYVTNSSEGLLILELEGEHPKNTSGGISPHDSTRFNWNEYEQGLVLGSFFWAHWITQIPGGILGKKYGTKLVFGLSNGMGCWLCFLIPTMAQWDYRALIVLRVLQGLVAGLAWPSMHVLTAKWIPPNERSKFVTAYLGNSVGVAVFYPLFGYVMYWASWPWVFHICGALGVLWWLGWQYFVYDSPAQHPRISATEASYIENSLGATVDSNRKVQTPWKPILTSRPVWMNVIAQWGSIWGLFTLMTQAPTYFRILHNWNIQTTGIFSGLPHLMRIIFAYCFSLFADYLLRTEKMSRTNIRKLATVFCCIIKGFVVLSLAYFGYNPTAAIVLFTVATMFHGAVSSGSLASMVDITPNFAGIVLGLSSMIGVLPGFISPYIVGLLTLDNQTFEAWQHVFQICATMLIGCGLLYVIFGDSTLQTWNDYKSRGRDEESTEEIG</sequence>
<feature type="transmembrane region" description="Helical" evidence="7">
    <location>
        <begin position="197"/>
        <end position="220"/>
    </location>
</feature>
<dbReference type="InterPro" id="IPR036259">
    <property type="entry name" value="MFS_trans_sf"/>
</dbReference>
<evidence type="ECO:0000256" key="5">
    <source>
        <dbReference type="ARBA" id="ARBA00022989"/>
    </source>
</evidence>
<dbReference type="STRING" id="7370.A0A1I8N9U9"/>
<feature type="transmembrane region" description="Helical" evidence="7">
    <location>
        <begin position="226"/>
        <end position="247"/>
    </location>
</feature>
<dbReference type="VEuPathDB" id="VectorBase:MDOA013064"/>
<evidence type="ECO:0000256" key="1">
    <source>
        <dbReference type="ARBA" id="ARBA00004141"/>
    </source>
</evidence>
<dbReference type="GeneID" id="101888234"/>
<keyword evidence="3 7" id="KW-0812">Transmembrane</keyword>
<dbReference type="InterPro" id="IPR020846">
    <property type="entry name" value="MFS_dom"/>
</dbReference>
<dbReference type="KEGG" id="mde:101888234"/>
<keyword evidence="10" id="KW-1185">Reference proteome</keyword>
<dbReference type="InterPro" id="IPR011701">
    <property type="entry name" value="MFS"/>
</dbReference>
<dbReference type="GO" id="GO:0015293">
    <property type="term" value="F:symporter activity"/>
    <property type="evidence" value="ECO:0007669"/>
    <property type="project" value="UniProtKB-KW"/>
</dbReference>
<keyword evidence="4" id="KW-0769">Symport</keyword>
<keyword evidence="6 7" id="KW-0472">Membrane</keyword>
<dbReference type="PANTHER" id="PTHR11662">
    <property type="entry name" value="SOLUTE CARRIER FAMILY 17"/>
    <property type="match status" value="1"/>
</dbReference>
<dbReference type="InterPro" id="IPR050382">
    <property type="entry name" value="MFS_Na/Anion_cotransporter"/>
</dbReference>
<accession>A0A1I8N9U9</accession>
<dbReference type="GO" id="GO:0006820">
    <property type="term" value="P:monoatomic anion transport"/>
    <property type="evidence" value="ECO:0007669"/>
    <property type="project" value="TreeGrafter"/>
</dbReference>
<dbReference type="PANTHER" id="PTHR11662:SF79">
    <property type="entry name" value="NA[+]-DEPENDENT INORGANIC PHOSPHATE COTRANSPORTER, ISOFORM A"/>
    <property type="match status" value="1"/>
</dbReference>
<feature type="transmembrane region" description="Helical" evidence="7">
    <location>
        <begin position="365"/>
        <end position="385"/>
    </location>
</feature>
<evidence type="ECO:0000313" key="10">
    <source>
        <dbReference type="Proteomes" id="UP001652621"/>
    </source>
</evidence>
<feature type="transmembrane region" description="Helical" evidence="7">
    <location>
        <begin position="424"/>
        <end position="444"/>
    </location>
</feature>
<feature type="domain" description="Major facilitator superfamily (MFS) profile" evidence="8">
    <location>
        <begin position="13"/>
        <end position="483"/>
    </location>
</feature>
<protein>
    <submittedName>
        <fullName evidence="11">Sialin-like</fullName>
    </submittedName>
</protein>
<dbReference type="PROSITE" id="PS50850">
    <property type="entry name" value="MFS"/>
    <property type="match status" value="1"/>
</dbReference>
<evidence type="ECO:0000256" key="7">
    <source>
        <dbReference type="SAM" id="Phobius"/>
    </source>
</evidence>
<dbReference type="CDD" id="cd17318">
    <property type="entry name" value="MFS_SLC17"/>
    <property type="match status" value="1"/>
</dbReference>
<dbReference type="OrthoDB" id="2985014at2759"/>
<dbReference type="GO" id="GO:0016020">
    <property type="term" value="C:membrane"/>
    <property type="evidence" value="ECO:0007669"/>
    <property type="project" value="UniProtKB-SubCell"/>
</dbReference>
<feature type="transmembrane region" description="Helical" evidence="7">
    <location>
        <begin position="391"/>
        <end position="412"/>
    </location>
</feature>
<dbReference type="RefSeq" id="XP_005176882.1">
    <property type="nucleotide sequence ID" value="XM_005176825.2"/>
</dbReference>
<reference evidence="9" key="1">
    <citation type="submission" date="2020-05" db="UniProtKB">
        <authorList>
            <consortium name="EnsemblMetazoa"/>
        </authorList>
    </citation>
    <scope>IDENTIFICATION</scope>
    <source>
        <strain evidence="9">Aabys</strain>
    </source>
</reference>
<feature type="transmembrane region" description="Helical" evidence="7">
    <location>
        <begin position="291"/>
        <end position="316"/>
    </location>
</feature>
<comment type="subcellular location">
    <subcellularLocation>
        <location evidence="1">Membrane</location>
        <topology evidence="1">Multi-pass membrane protein</topology>
    </subcellularLocation>
</comment>